<dbReference type="Proteomes" id="UP000887578">
    <property type="component" value="Unplaced"/>
</dbReference>
<dbReference type="AlphaFoldDB" id="A0A914RAU0"/>
<dbReference type="Pfam" id="PF07707">
    <property type="entry name" value="BACK"/>
    <property type="match status" value="1"/>
</dbReference>
<keyword evidence="2" id="KW-1185">Reference proteome</keyword>
<evidence type="ECO:0000313" key="3">
    <source>
        <dbReference type="WBParaSite" id="PDA_v2.g8746.t1"/>
    </source>
</evidence>
<evidence type="ECO:0000313" key="2">
    <source>
        <dbReference type="Proteomes" id="UP000887578"/>
    </source>
</evidence>
<name>A0A914RAU0_9BILA</name>
<protein>
    <submittedName>
        <fullName evidence="3">BTB domain-containing protein</fullName>
    </submittedName>
</protein>
<dbReference type="SMART" id="SM00225">
    <property type="entry name" value="BTB"/>
    <property type="match status" value="1"/>
</dbReference>
<dbReference type="SUPFAM" id="SSF54695">
    <property type="entry name" value="POZ domain"/>
    <property type="match status" value="1"/>
</dbReference>
<dbReference type="PANTHER" id="PTHR45632">
    <property type="entry name" value="LD33804P"/>
    <property type="match status" value="1"/>
</dbReference>
<accession>A0A914RAU0</accession>
<organism evidence="2 3">
    <name type="scientific">Panagrolaimus davidi</name>
    <dbReference type="NCBI Taxonomy" id="227884"/>
    <lineage>
        <taxon>Eukaryota</taxon>
        <taxon>Metazoa</taxon>
        <taxon>Ecdysozoa</taxon>
        <taxon>Nematoda</taxon>
        <taxon>Chromadorea</taxon>
        <taxon>Rhabditida</taxon>
        <taxon>Tylenchina</taxon>
        <taxon>Panagrolaimomorpha</taxon>
        <taxon>Panagrolaimoidea</taxon>
        <taxon>Panagrolaimidae</taxon>
        <taxon>Panagrolaimus</taxon>
    </lineage>
</organism>
<dbReference type="Pfam" id="PF00651">
    <property type="entry name" value="BTB"/>
    <property type="match status" value="1"/>
</dbReference>
<proteinExistence type="predicted"/>
<dbReference type="InterPro" id="IPR000210">
    <property type="entry name" value="BTB/POZ_dom"/>
</dbReference>
<dbReference type="Gene3D" id="1.25.40.420">
    <property type="match status" value="1"/>
</dbReference>
<dbReference type="InterPro" id="IPR011333">
    <property type="entry name" value="SKP1/BTB/POZ_sf"/>
</dbReference>
<sequence length="543" mass="63561">MDFFESDDIYFDLVPISKPSQTLRGKTLVSQNNAYQLQLQRYEIFKEQNPETGNFDLTLEFVDGKKLYVHKFFIISVSETLNAMLSDRWSKNDDRAVKIEAYSSDNFFQFLSFLYSGDCDLTDENIFQLTDMAEFYGIQTLRDFCDSYLSKMECILENFFDMLELQERYSLKGLIVSLEHFFGTNVKELVNVQKFLTLKKSGVKLLSSFKRLSNSEEDFFKAVYKWAEGQTLINHAVCDEQDFNMNDAIKNELSEILPLVKFARMKYEFVKSLIVAEKYVREKQVTNPAEKFNLKNAVLKELNEYIPFVKFTEMSFEFLVDFVVENGFIFKTDDLKKIILNARKRYSSEEEFFQSIYRLVEKQSHAKKCFWFNNSESYDFEKTMKAEFSKIIPYVKFHRMSKIFLTDFVVKNGVLSVDEAERVFPYWIVAENNGKTLIGAFVDVFGIQKAIEPRGYSLNVLSTSNKQRFTRLKFEIPKTPSPLKKMKGVEWYLALEKCGTLVLQSYGNVKASDYLIAEMQTRDDFTLSKGSWTRLKSFVKTDD</sequence>
<evidence type="ECO:0000259" key="1">
    <source>
        <dbReference type="PROSITE" id="PS50097"/>
    </source>
</evidence>
<reference evidence="3" key="1">
    <citation type="submission" date="2022-11" db="UniProtKB">
        <authorList>
            <consortium name="WormBaseParasite"/>
        </authorList>
    </citation>
    <scope>IDENTIFICATION</scope>
</reference>
<dbReference type="PROSITE" id="PS50097">
    <property type="entry name" value="BTB"/>
    <property type="match status" value="1"/>
</dbReference>
<feature type="domain" description="BTB" evidence="1">
    <location>
        <begin position="55"/>
        <end position="123"/>
    </location>
</feature>
<dbReference type="InterPro" id="IPR011705">
    <property type="entry name" value="BACK"/>
</dbReference>
<dbReference type="Gene3D" id="3.30.710.10">
    <property type="entry name" value="Potassium Channel Kv1.1, Chain A"/>
    <property type="match status" value="1"/>
</dbReference>
<dbReference type="WBParaSite" id="PDA_v2.g8746.t1">
    <property type="protein sequence ID" value="PDA_v2.g8746.t1"/>
    <property type="gene ID" value="PDA_v2.g8746"/>
</dbReference>